<reference evidence="1 2" key="1">
    <citation type="journal article" date="2011" name="Science">
        <title>The ecoresponsive genome of Daphnia pulex.</title>
        <authorList>
            <person name="Colbourne J.K."/>
            <person name="Pfrender M.E."/>
            <person name="Gilbert D."/>
            <person name="Thomas W.K."/>
            <person name="Tucker A."/>
            <person name="Oakley T.H."/>
            <person name="Tokishita S."/>
            <person name="Aerts A."/>
            <person name="Arnold G.J."/>
            <person name="Basu M.K."/>
            <person name="Bauer D.J."/>
            <person name="Caceres C.E."/>
            <person name="Carmel L."/>
            <person name="Casola C."/>
            <person name="Choi J.H."/>
            <person name="Detter J.C."/>
            <person name="Dong Q."/>
            <person name="Dusheyko S."/>
            <person name="Eads B.D."/>
            <person name="Frohlich T."/>
            <person name="Geiler-Samerotte K.A."/>
            <person name="Gerlach D."/>
            <person name="Hatcher P."/>
            <person name="Jogdeo S."/>
            <person name="Krijgsveld J."/>
            <person name="Kriventseva E.V."/>
            <person name="Kultz D."/>
            <person name="Laforsch C."/>
            <person name="Lindquist E."/>
            <person name="Lopez J."/>
            <person name="Manak J.R."/>
            <person name="Muller J."/>
            <person name="Pangilinan J."/>
            <person name="Patwardhan R.P."/>
            <person name="Pitluck S."/>
            <person name="Pritham E.J."/>
            <person name="Rechtsteiner A."/>
            <person name="Rho M."/>
            <person name="Rogozin I.B."/>
            <person name="Sakarya O."/>
            <person name="Salamov A."/>
            <person name="Schaack S."/>
            <person name="Shapiro H."/>
            <person name="Shiga Y."/>
            <person name="Skalitzky C."/>
            <person name="Smith Z."/>
            <person name="Souvorov A."/>
            <person name="Sung W."/>
            <person name="Tang Z."/>
            <person name="Tsuchiya D."/>
            <person name="Tu H."/>
            <person name="Vos H."/>
            <person name="Wang M."/>
            <person name="Wolf Y.I."/>
            <person name="Yamagata H."/>
            <person name="Yamada T."/>
            <person name="Ye Y."/>
            <person name="Shaw J.R."/>
            <person name="Andrews J."/>
            <person name="Crease T.J."/>
            <person name="Tang H."/>
            <person name="Lucas S.M."/>
            <person name="Robertson H.M."/>
            <person name="Bork P."/>
            <person name="Koonin E.V."/>
            <person name="Zdobnov E.M."/>
            <person name="Grigoriev I.V."/>
            <person name="Lynch M."/>
            <person name="Boore J.L."/>
        </authorList>
    </citation>
    <scope>NUCLEOTIDE SEQUENCE [LARGE SCALE GENOMIC DNA]</scope>
</reference>
<dbReference type="PhylomeDB" id="E9FUA1"/>
<dbReference type="EMBL" id="GL732525">
    <property type="protein sequence ID" value="EFX88957.1"/>
    <property type="molecule type" value="Genomic_DNA"/>
</dbReference>
<dbReference type="HOGENOM" id="CLU_1195908_0_0_1"/>
<dbReference type="Proteomes" id="UP000000305">
    <property type="component" value="Unassembled WGS sequence"/>
</dbReference>
<evidence type="ECO:0000313" key="2">
    <source>
        <dbReference type="Proteomes" id="UP000000305"/>
    </source>
</evidence>
<dbReference type="KEGG" id="dpx:DAPPUDRAFT_233988"/>
<sequence>MPVRRTPTLVLMESMSHDRHRKRWLIAKHILVVTTDIREANNFGDETLAMEEANNWLYLGNNNRYLKLDEQVASEEFQTIVKVEKEEDDDTMRLKRRRKKLEPEDPSATGHQHLTELIPHVQVTPNHSGGITIKEKKRSEAPLPTDVIFNLGMEVRHKTHANQCTSKSQERHRTAQVLYNGLRRVWQPYRHAAPSIRPGSLFPLDPGCWHQPSCFLYSSTKRAKHQIGLRFK</sequence>
<dbReference type="AlphaFoldDB" id="E9FUA1"/>
<organism evidence="1 2">
    <name type="scientific">Daphnia pulex</name>
    <name type="common">Water flea</name>
    <dbReference type="NCBI Taxonomy" id="6669"/>
    <lineage>
        <taxon>Eukaryota</taxon>
        <taxon>Metazoa</taxon>
        <taxon>Ecdysozoa</taxon>
        <taxon>Arthropoda</taxon>
        <taxon>Crustacea</taxon>
        <taxon>Branchiopoda</taxon>
        <taxon>Diplostraca</taxon>
        <taxon>Cladocera</taxon>
        <taxon>Anomopoda</taxon>
        <taxon>Daphniidae</taxon>
        <taxon>Daphnia</taxon>
    </lineage>
</organism>
<name>E9FUA1_DAPPU</name>
<protein>
    <submittedName>
        <fullName evidence="1">Uncharacterized protein</fullName>
    </submittedName>
</protein>
<accession>E9FUA1</accession>
<dbReference type="InParanoid" id="E9FUA1"/>
<proteinExistence type="predicted"/>
<gene>
    <name evidence="1" type="ORF">DAPPUDRAFT_233988</name>
</gene>
<evidence type="ECO:0000313" key="1">
    <source>
        <dbReference type="EMBL" id="EFX88957.1"/>
    </source>
</evidence>
<keyword evidence="2" id="KW-1185">Reference proteome</keyword>